<name>A0A6G5QI12_9BACT</name>
<accession>A0A6G5QI12</accession>
<feature type="transmembrane region" description="Helical" evidence="1">
    <location>
        <begin position="28"/>
        <end position="48"/>
    </location>
</feature>
<gene>
    <name evidence="2" type="ORF">CMUC_1454</name>
</gene>
<keyword evidence="1" id="KW-0812">Transmembrane</keyword>
<sequence>MLSLNELNELELKFAKLNTNKPAKNNTYKYAIVAVLSLILILSSVLFFTNKKEINVKKEQPVEQNLTLQNEIDEVIKNSKNDEKPSEKEQGYLKLSHIQTSEIFSTQSEANTKTKPKIKIKMDDAKDSKHSQKEQFSQTKDIQTALSIAQEYLDKKDYTNALEWSLHANEIDKQNKQSWIIFATAKYHLGQKQDALRVLRTYNSDKNHKDINLLIRQIQNGSL</sequence>
<proteinExistence type="predicted"/>
<evidence type="ECO:0000313" key="2">
    <source>
        <dbReference type="EMBL" id="QCD45217.1"/>
    </source>
</evidence>
<keyword evidence="1" id="KW-0472">Membrane</keyword>
<dbReference type="RefSeq" id="WP_171994015.1">
    <property type="nucleotide sequence ID" value="NZ_CP012542.1"/>
</dbReference>
<dbReference type="EMBL" id="CP012542">
    <property type="protein sequence ID" value="QCD45217.1"/>
    <property type="molecule type" value="Genomic_DNA"/>
</dbReference>
<evidence type="ECO:0000313" key="3">
    <source>
        <dbReference type="Proteomes" id="UP000503264"/>
    </source>
</evidence>
<dbReference type="SUPFAM" id="SSF48452">
    <property type="entry name" value="TPR-like"/>
    <property type="match status" value="1"/>
</dbReference>
<dbReference type="Proteomes" id="UP000503264">
    <property type="component" value="Chromosome"/>
</dbReference>
<protein>
    <recommendedName>
        <fullName evidence="4">Transformation system protein</fullName>
    </recommendedName>
</protein>
<dbReference type="Gene3D" id="1.25.40.10">
    <property type="entry name" value="Tetratricopeptide repeat domain"/>
    <property type="match status" value="1"/>
</dbReference>
<dbReference type="InterPro" id="IPR011990">
    <property type="entry name" value="TPR-like_helical_dom_sf"/>
</dbReference>
<keyword evidence="1" id="KW-1133">Transmembrane helix</keyword>
<evidence type="ECO:0000256" key="1">
    <source>
        <dbReference type="SAM" id="Phobius"/>
    </source>
</evidence>
<dbReference type="AlphaFoldDB" id="A0A6G5QI12"/>
<reference evidence="2 3" key="1">
    <citation type="submission" date="2016-07" db="EMBL/GenBank/DDBJ databases">
        <title>Comparative genomics of the Campylobacter concisus group.</title>
        <authorList>
            <person name="Miller W.G."/>
            <person name="Yee E."/>
            <person name="Chapman M.H."/>
            <person name="Huynh S."/>
            <person name="Bono J.L."/>
            <person name="On S.L.W."/>
            <person name="StLeger J."/>
            <person name="Foster G."/>
            <person name="Parker C.T."/>
        </authorList>
    </citation>
    <scope>NUCLEOTIDE SEQUENCE [LARGE SCALE GENOMIC DNA]</scope>
    <source>
        <strain evidence="2 3">CCUG 21559</strain>
    </source>
</reference>
<keyword evidence="3" id="KW-1185">Reference proteome</keyword>
<organism evidence="2 3">
    <name type="scientific">Campylobacter mucosalis CCUG 21559</name>
    <dbReference type="NCBI Taxonomy" id="1032067"/>
    <lineage>
        <taxon>Bacteria</taxon>
        <taxon>Pseudomonadati</taxon>
        <taxon>Campylobacterota</taxon>
        <taxon>Epsilonproteobacteria</taxon>
        <taxon>Campylobacterales</taxon>
        <taxon>Campylobacteraceae</taxon>
        <taxon>Campylobacter</taxon>
    </lineage>
</organism>
<evidence type="ECO:0008006" key="4">
    <source>
        <dbReference type="Google" id="ProtNLM"/>
    </source>
</evidence>
<dbReference type="Pfam" id="PF12895">
    <property type="entry name" value="ANAPC3"/>
    <property type="match status" value="1"/>
</dbReference>